<evidence type="ECO:0000313" key="1">
    <source>
        <dbReference type="EMBL" id="MPC84596.1"/>
    </source>
</evidence>
<sequence length="22" mass="2477">MFQPFTLRTVYKNLSPPPSPGV</sequence>
<accession>A0A5B7ISH5</accession>
<comment type="caution">
    <text evidence="1">The sequence shown here is derived from an EMBL/GenBank/DDBJ whole genome shotgun (WGS) entry which is preliminary data.</text>
</comment>
<organism evidence="1 2">
    <name type="scientific">Portunus trituberculatus</name>
    <name type="common">Swimming crab</name>
    <name type="synonym">Neptunus trituberculatus</name>
    <dbReference type="NCBI Taxonomy" id="210409"/>
    <lineage>
        <taxon>Eukaryota</taxon>
        <taxon>Metazoa</taxon>
        <taxon>Ecdysozoa</taxon>
        <taxon>Arthropoda</taxon>
        <taxon>Crustacea</taxon>
        <taxon>Multicrustacea</taxon>
        <taxon>Malacostraca</taxon>
        <taxon>Eumalacostraca</taxon>
        <taxon>Eucarida</taxon>
        <taxon>Decapoda</taxon>
        <taxon>Pleocyemata</taxon>
        <taxon>Brachyura</taxon>
        <taxon>Eubrachyura</taxon>
        <taxon>Portunoidea</taxon>
        <taxon>Portunidae</taxon>
        <taxon>Portuninae</taxon>
        <taxon>Portunus</taxon>
    </lineage>
</organism>
<name>A0A5B7ISH5_PORTR</name>
<evidence type="ECO:0000313" key="2">
    <source>
        <dbReference type="Proteomes" id="UP000324222"/>
    </source>
</evidence>
<dbReference type="Proteomes" id="UP000324222">
    <property type="component" value="Unassembled WGS sequence"/>
</dbReference>
<dbReference type="AlphaFoldDB" id="A0A5B7ISH5"/>
<dbReference type="EMBL" id="VSRR010065861">
    <property type="protein sequence ID" value="MPC84596.1"/>
    <property type="molecule type" value="Genomic_DNA"/>
</dbReference>
<proteinExistence type="predicted"/>
<keyword evidence="2" id="KW-1185">Reference proteome</keyword>
<gene>
    <name evidence="1" type="ORF">E2C01_079339</name>
</gene>
<protein>
    <submittedName>
        <fullName evidence="1">Uncharacterized protein</fullName>
    </submittedName>
</protein>
<reference evidence="1 2" key="1">
    <citation type="submission" date="2019-05" db="EMBL/GenBank/DDBJ databases">
        <title>Another draft genome of Portunus trituberculatus and its Hox gene families provides insights of decapod evolution.</title>
        <authorList>
            <person name="Jeong J.-H."/>
            <person name="Song I."/>
            <person name="Kim S."/>
            <person name="Choi T."/>
            <person name="Kim D."/>
            <person name="Ryu S."/>
            <person name="Kim W."/>
        </authorList>
    </citation>
    <scope>NUCLEOTIDE SEQUENCE [LARGE SCALE GENOMIC DNA]</scope>
    <source>
        <tissue evidence="1">Muscle</tissue>
    </source>
</reference>